<dbReference type="SUPFAM" id="SSF51556">
    <property type="entry name" value="Metallo-dependent hydrolases"/>
    <property type="match status" value="1"/>
</dbReference>
<dbReference type="Proteomes" id="UP000235220">
    <property type="component" value="Unplaced"/>
</dbReference>
<dbReference type="GO" id="GO:0016151">
    <property type="term" value="F:nickel cation binding"/>
    <property type="evidence" value="ECO:0007669"/>
    <property type="project" value="InterPro"/>
</dbReference>
<accession>A0A2I4H4C1</accession>
<dbReference type="PROSITE" id="PS51368">
    <property type="entry name" value="UREASE_3"/>
    <property type="match status" value="1"/>
</dbReference>
<evidence type="ECO:0000313" key="5">
    <source>
        <dbReference type="RefSeq" id="XP_018851006.2"/>
    </source>
</evidence>
<dbReference type="Gene3D" id="3.20.20.140">
    <property type="entry name" value="Metal-dependent hydrolases"/>
    <property type="match status" value="1"/>
</dbReference>
<evidence type="ECO:0000313" key="4">
    <source>
        <dbReference type="RefSeq" id="XP_018851004.2"/>
    </source>
</evidence>
<proteinExistence type="predicted"/>
<dbReference type="InterPro" id="IPR032466">
    <property type="entry name" value="Metal_Hydrolase"/>
</dbReference>
<dbReference type="RefSeq" id="XP_018851006.2">
    <property type="nucleotide sequence ID" value="XM_018995461.2"/>
</dbReference>
<dbReference type="PANTHER" id="PTHR43440:SF1">
    <property type="entry name" value="UREASE"/>
    <property type="match status" value="1"/>
</dbReference>
<dbReference type="OrthoDB" id="1708534at2759"/>
<evidence type="ECO:0000259" key="2">
    <source>
        <dbReference type="PROSITE" id="PS51368"/>
    </source>
</evidence>
<gene>
    <name evidence="4 5" type="primary">LOC109013390</name>
</gene>
<dbReference type="KEGG" id="jre:109013390"/>
<dbReference type="GO" id="GO:0009039">
    <property type="term" value="F:urease activity"/>
    <property type="evidence" value="ECO:0007669"/>
    <property type="project" value="InterPro"/>
</dbReference>
<dbReference type="InterPro" id="IPR017951">
    <property type="entry name" value="Urease_asu_c"/>
</dbReference>
<evidence type="ECO:0000313" key="3">
    <source>
        <dbReference type="Proteomes" id="UP000235220"/>
    </source>
</evidence>
<dbReference type="InterPro" id="IPR050112">
    <property type="entry name" value="Urease_alpha_subunit"/>
</dbReference>
<name>A0A2I4H4C1_JUGRE</name>
<comment type="caution">
    <text evidence="1">Lacks conserved residue(s) required for the propagation of feature annotation.</text>
</comment>
<dbReference type="PANTHER" id="PTHR43440">
    <property type="entry name" value="UREASE"/>
    <property type="match status" value="1"/>
</dbReference>
<protein>
    <submittedName>
        <fullName evidence="4 5">Urease-like</fullName>
    </submittedName>
</protein>
<reference evidence="4 5" key="1">
    <citation type="submission" date="2025-04" db="UniProtKB">
        <authorList>
            <consortium name="RefSeq"/>
        </authorList>
    </citation>
    <scope>IDENTIFICATION</scope>
    <source>
        <tissue evidence="4 5">Leaves</tissue>
    </source>
</reference>
<feature type="domain" description="Urease" evidence="2">
    <location>
        <begin position="1"/>
        <end position="114"/>
    </location>
</feature>
<dbReference type="STRING" id="51240.A0A2I4H4C1"/>
<sequence>MGDPNASIPTPELVMMGPMFGAFGKAGSAHSIAFVSKAALNNGAKAAYRLNKRVEAVSKVRQLTKADMKLNNALPNITVEPETYTVTTDGMCIKGLVPIDPSNPTYPTRQKRVHRVTIRYRV</sequence>
<evidence type="ECO:0000256" key="1">
    <source>
        <dbReference type="PROSITE-ProRule" id="PRU00700"/>
    </source>
</evidence>
<keyword evidence="3" id="KW-1185">Reference proteome</keyword>
<organism evidence="3 5">
    <name type="scientific">Juglans regia</name>
    <name type="common">English walnut</name>
    <dbReference type="NCBI Taxonomy" id="51240"/>
    <lineage>
        <taxon>Eukaryota</taxon>
        <taxon>Viridiplantae</taxon>
        <taxon>Streptophyta</taxon>
        <taxon>Embryophyta</taxon>
        <taxon>Tracheophyta</taxon>
        <taxon>Spermatophyta</taxon>
        <taxon>Magnoliopsida</taxon>
        <taxon>eudicotyledons</taxon>
        <taxon>Gunneridae</taxon>
        <taxon>Pentapetalae</taxon>
        <taxon>rosids</taxon>
        <taxon>fabids</taxon>
        <taxon>Fagales</taxon>
        <taxon>Juglandaceae</taxon>
        <taxon>Juglans</taxon>
    </lineage>
</organism>
<dbReference type="GeneID" id="109013390"/>
<dbReference type="AlphaFoldDB" id="A0A2I4H4C1"/>
<dbReference type="RefSeq" id="XP_018851004.2">
    <property type="nucleotide sequence ID" value="XM_018995459.2"/>
</dbReference>